<dbReference type="EMBL" id="PYMO01000039">
    <property type="protein sequence ID" value="PSU19597.1"/>
    <property type="molecule type" value="Genomic_DNA"/>
</dbReference>
<dbReference type="RefSeq" id="WP_107192066.1">
    <property type="nucleotide sequence ID" value="NZ_PYMN01000076.1"/>
</dbReference>
<keyword evidence="3" id="KW-1185">Reference proteome</keyword>
<dbReference type="EMBL" id="PYMP01000043">
    <property type="protein sequence ID" value="PSU45597.1"/>
    <property type="molecule type" value="Genomic_DNA"/>
</dbReference>
<proteinExistence type="predicted"/>
<comment type="caution">
    <text evidence="2">The sequence shown here is derived from an EMBL/GenBank/DDBJ whole genome shotgun (WGS) entry which is preliminary data.</text>
</comment>
<gene>
    <name evidence="2" type="ORF">C9J18_21670</name>
    <name evidence="1" type="ORF">CTM96_20895</name>
</gene>
<protein>
    <submittedName>
        <fullName evidence="2">Uncharacterized protein</fullName>
    </submittedName>
</protein>
<organism evidence="2 4">
    <name type="scientific">Photobacterium phosphoreum</name>
    <dbReference type="NCBI Taxonomy" id="659"/>
    <lineage>
        <taxon>Bacteria</taxon>
        <taxon>Pseudomonadati</taxon>
        <taxon>Pseudomonadota</taxon>
        <taxon>Gammaproteobacteria</taxon>
        <taxon>Vibrionales</taxon>
        <taxon>Vibrionaceae</taxon>
        <taxon>Photobacterium</taxon>
    </lineage>
</organism>
<sequence>MTKSLYETLKLKYKTNTAIGCIFNVTRQSVSHWKVNGIPENIALLCHLSPQIQYKYNPIDFGRVNKGLKLNLETTKKVTTNDSIKRVRNADVNHDSCAP</sequence>
<name>A0A2T3J9X1_PHOPO</name>
<accession>A0A2T3J9X1</accession>
<evidence type="ECO:0000313" key="1">
    <source>
        <dbReference type="EMBL" id="PSU19597.1"/>
    </source>
</evidence>
<dbReference type="Proteomes" id="UP000241405">
    <property type="component" value="Unassembled WGS sequence"/>
</dbReference>
<dbReference type="AlphaFoldDB" id="A0A2T3J9X1"/>
<evidence type="ECO:0000313" key="4">
    <source>
        <dbReference type="Proteomes" id="UP000241618"/>
    </source>
</evidence>
<evidence type="ECO:0000313" key="2">
    <source>
        <dbReference type="EMBL" id="PSU45597.1"/>
    </source>
</evidence>
<dbReference type="Proteomes" id="UP000241618">
    <property type="component" value="Unassembled WGS sequence"/>
</dbReference>
<reference evidence="3 4" key="1">
    <citation type="submission" date="2018-03" db="EMBL/GenBank/DDBJ databases">
        <title>Whole genome sequencing of Histamine producing bacteria.</title>
        <authorList>
            <person name="Butler K."/>
        </authorList>
    </citation>
    <scope>NUCLEOTIDE SEQUENCE [LARGE SCALE GENOMIC DNA]</scope>
    <source>
        <strain evidence="2 4">FS-6.1</strain>
        <strain evidence="1 3">FS-6.2</strain>
    </source>
</reference>
<evidence type="ECO:0000313" key="3">
    <source>
        <dbReference type="Proteomes" id="UP000241405"/>
    </source>
</evidence>